<dbReference type="EMBL" id="JANVFO010000088">
    <property type="protein sequence ID" value="KAJ3714863.1"/>
    <property type="molecule type" value="Genomic_DNA"/>
</dbReference>
<dbReference type="Proteomes" id="UP001176059">
    <property type="component" value="Unassembled WGS sequence"/>
</dbReference>
<keyword evidence="3" id="KW-1185">Reference proteome</keyword>
<evidence type="ECO:0000313" key="2">
    <source>
        <dbReference type="EMBL" id="KAJ3714863.1"/>
    </source>
</evidence>
<organism evidence="2 3">
    <name type="scientific">Lentinula guzmanii</name>
    <dbReference type="NCBI Taxonomy" id="2804957"/>
    <lineage>
        <taxon>Eukaryota</taxon>
        <taxon>Fungi</taxon>
        <taxon>Dikarya</taxon>
        <taxon>Basidiomycota</taxon>
        <taxon>Agaricomycotina</taxon>
        <taxon>Agaricomycetes</taxon>
        <taxon>Agaricomycetidae</taxon>
        <taxon>Agaricales</taxon>
        <taxon>Marasmiineae</taxon>
        <taxon>Omphalotaceae</taxon>
        <taxon>Lentinula</taxon>
    </lineage>
</organism>
<feature type="compositionally biased region" description="Low complexity" evidence="1">
    <location>
        <begin position="72"/>
        <end position="92"/>
    </location>
</feature>
<evidence type="ECO:0000256" key="1">
    <source>
        <dbReference type="SAM" id="MobiDB-lite"/>
    </source>
</evidence>
<proteinExistence type="predicted"/>
<feature type="compositionally biased region" description="Acidic residues" evidence="1">
    <location>
        <begin position="108"/>
        <end position="118"/>
    </location>
</feature>
<protein>
    <submittedName>
        <fullName evidence="2">Uncharacterized protein</fullName>
    </submittedName>
</protein>
<feature type="region of interest" description="Disordered" evidence="1">
    <location>
        <begin position="54"/>
        <end position="119"/>
    </location>
</feature>
<reference evidence="2" key="2">
    <citation type="journal article" date="2023" name="Proc. Natl. Acad. Sci. U.S.A.">
        <title>A global phylogenomic analysis of the shiitake genus Lentinula.</title>
        <authorList>
            <person name="Sierra-Patev S."/>
            <person name="Min B."/>
            <person name="Naranjo-Ortiz M."/>
            <person name="Looney B."/>
            <person name="Konkel Z."/>
            <person name="Slot J.C."/>
            <person name="Sakamoto Y."/>
            <person name="Steenwyk J.L."/>
            <person name="Rokas A."/>
            <person name="Carro J."/>
            <person name="Camarero S."/>
            <person name="Ferreira P."/>
            <person name="Molpeceres G."/>
            <person name="Ruiz-Duenas F.J."/>
            <person name="Serrano A."/>
            <person name="Henrissat B."/>
            <person name="Drula E."/>
            <person name="Hughes K.W."/>
            <person name="Mata J.L."/>
            <person name="Ishikawa N.K."/>
            <person name="Vargas-Isla R."/>
            <person name="Ushijima S."/>
            <person name="Smith C.A."/>
            <person name="Donoghue J."/>
            <person name="Ahrendt S."/>
            <person name="Andreopoulos W."/>
            <person name="He G."/>
            <person name="LaButti K."/>
            <person name="Lipzen A."/>
            <person name="Ng V."/>
            <person name="Riley R."/>
            <person name="Sandor L."/>
            <person name="Barry K."/>
            <person name="Martinez A.T."/>
            <person name="Xiao Y."/>
            <person name="Gibbons J.G."/>
            <person name="Terashima K."/>
            <person name="Grigoriev I.V."/>
            <person name="Hibbett D."/>
        </authorList>
    </citation>
    <scope>NUCLEOTIDE SEQUENCE</scope>
    <source>
        <strain evidence="2">ET3784</strain>
    </source>
</reference>
<evidence type="ECO:0000313" key="3">
    <source>
        <dbReference type="Proteomes" id="UP001176059"/>
    </source>
</evidence>
<gene>
    <name evidence="2" type="ORF">DFJ43DRAFT_1043659</name>
</gene>
<sequence length="209" mass="23874">MKVLEEEAAREAEISAEKKRLEEKKMAEQKRLAEEQRKETERVARERAKALKKLAEEKKKEDEELAKRRDLAAAAALRRSGPPTSQSASGSKPKPKKVVKSSSQVRDESEELTEEEEQLAPRGVKQKIMTVMEMLPTLTMVMIPRQEMMVRIRPPPRNRDHLAIGVYCSNVKTNVAYRRVIDELRLARCVITNDNDVAGREQTLLVDRG</sequence>
<dbReference type="AlphaFoldDB" id="A0AA38JFK8"/>
<feature type="region of interest" description="Disordered" evidence="1">
    <location>
        <begin position="1"/>
        <end position="42"/>
    </location>
</feature>
<comment type="caution">
    <text evidence="2">The sequence shown here is derived from an EMBL/GenBank/DDBJ whole genome shotgun (WGS) entry which is preliminary data.</text>
</comment>
<accession>A0AA38JFK8</accession>
<feature type="compositionally biased region" description="Basic and acidic residues" evidence="1">
    <location>
        <begin position="54"/>
        <end position="71"/>
    </location>
</feature>
<reference evidence="2" key="1">
    <citation type="submission" date="2022-08" db="EMBL/GenBank/DDBJ databases">
        <authorList>
            <consortium name="DOE Joint Genome Institute"/>
            <person name="Min B."/>
            <person name="Sierra-Patev S."/>
            <person name="Naranjo-Ortiz M."/>
            <person name="Looney B."/>
            <person name="Konkel Z."/>
            <person name="Slot J.C."/>
            <person name="Sakamoto Y."/>
            <person name="Steenwyk J.L."/>
            <person name="Rokas A."/>
            <person name="Carro J."/>
            <person name="Camarero S."/>
            <person name="Ferreira P."/>
            <person name="Molpeceres G."/>
            <person name="Ruiz-duenas F.J."/>
            <person name="Serrano A."/>
            <person name="Henrissat B."/>
            <person name="Drula E."/>
            <person name="Hughes K.W."/>
            <person name="Mata J.L."/>
            <person name="Ishikawa N.K."/>
            <person name="Vargas-Isla R."/>
            <person name="Ushijima S."/>
            <person name="Smith C.A."/>
            <person name="Ahrendt S."/>
            <person name="Andreopoulos W."/>
            <person name="He G."/>
            <person name="LaButti K."/>
            <person name="Lipzen A."/>
            <person name="Ng V."/>
            <person name="Riley R."/>
            <person name="Sandor L."/>
            <person name="Barry K."/>
            <person name="Martinez A.T."/>
            <person name="Xiao Y."/>
            <person name="Gibbons J.G."/>
            <person name="Terashima K."/>
            <person name="Hibbett D.S."/>
            <person name="Grigoriev I.V."/>
        </authorList>
    </citation>
    <scope>NUCLEOTIDE SEQUENCE</scope>
    <source>
        <strain evidence="2">ET3784</strain>
    </source>
</reference>
<name>A0AA38JFK8_9AGAR</name>